<gene>
    <name evidence="1" type="ORF">HER27_014160</name>
</gene>
<protein>
    <submittedName>
        <fullName evidence="1">Nuclear transport factor 2 family protein</fullName>
    </submittedName>
</protein>
<dbReference type="Gene3D" id="3.10.450.50">
    <property type="match status" value="1"/>
</dbReference>
<dbReference type="SUPFAM" id="SSF54427">
    <property type="entry name" value="NTF2-like"/>
    <property type="match status" value="1"/>
</dbReference>
<accession>A0A7X6F0F9</accession>
<proteinExistence type="predicted"/>
<evidence type="ECO:0000313" key="2">
    <source>
        <dbReference type="Proteomes" id="UP000540266"/>
    </source>
</evidence>
<sequence>MQILEKMFDVEIAFMASKEKDSAILAEAFHTEVVVHEPTSVPYAGDWRGLAGVAELMHLMSDTFSTFEVENLTCSGPPASMHVSCTLRMVSRKTGISVSQPFAQLLRFQEGLLIEATPFYFDTDEIKAALEVPPVAEVLATEAL</sequence>
<dbReference type="Proteomes" id="UP000540266">
    <property type="component" value="Chromosome"/>
</dbReference>
<organism evidence="1 2">
    <name type="scientific">Rhizobium phaseoli</name>
    <dbReference type="NCBI Taxonomy" id="396"/>
    <lineage>
        <taxon>Bacteria</taxon>
        <taxon>Pseudomonadati</taxon>
        <taxon>Pseudomonadota</taxon>
        <taxon>Alphaproteobacteria</taxon>
        <taxon>Hyphomicrobiales</taxon>
        <taxon>Rhizobiaceae</taxon>
        <taxon>Rhizobium/Agrobacterium group</taxon>
        <taxon>Rhizobium</taxon>
    </lineage>
</organism>
<reference evidence="1 2" key="1">
    <citation type="submission" date="2020-11" db="EMBL/GenBank/DDBJ databases">
        <title>Indigenous Rhizobia Nodulating Common beans in Western Kenya.</title>
        <authorList>
            <person name="Wekesa C.S."/>
            <person name="Oelmueller R."/>
            <person name="Furch A.C."/>
        </authorList>
    </citation>
    <scope>NUCLEOTIDE SEQUENCE [LARGE SCALE GENOMIC DNA]</scope>
    <source>
        <strain evidence="2">BS3</strain>
    </source>
</reference>
<name>A0A7X6F0F9_9HYPH</name>
<dbReference type="InterPro" id="IPR032710">
    <property type="entry name" value="NTF2-like_dom_sf"/>
</dbReference>
<dbReference type="Pfam" id="PF12680">
    <property type="entry name" value="SnoaL_2"/>
    <property type="match status" value="1"/>
</dbReference>
<dbReference type="AlphaFoldDB" id="A0A7X6F0F9"/>
<dbReference type="InterPro" id="IPR037401">
    <property type="entry name" value="SnoaL-like"/>
</dbReference>
<evidence type="ECO:0000313" key="1">
    <source>
        <dbReference type="EMBL" id="QPK11130.1"/>
    </source>
</evidence>
<dbReference type="EMBL" id="CP064931">
    <property type="protein sequence ID" value="QPK11130.1"/>
    <property type="molecule type" value="Genomic_DNA"/>
</dbReference>
<dbReference type="RefSeq" id="WP_064824948.1">
    <property type="nucleotide sequence ID" value="NZ_JAQJCF010000074.1"/>
</dbReference>